<dbReference type="AlphaFoldDB" id="A0A9N8WIU9"/>
<name>A0A9N8WIU9_9GLOM</name>
<protein>
    <submittedName>
        <fullName evidence="1">14691_t:CDS:1</fullName>
    </submittedName>
</protein>
<sequence>MVDGILKDLLDEENFGGTRIDPKRNKVIIMALNATSFRDILQSDQAIPLRPYIAVLACRPTRNSLSTLKNSLAEIVLRAQTHHPVELVIYIDVEKNNIIMLRINGEGVYNKGTKEECTTGFWIKNTRDLTVDYIVTAGHCIDPDDTTPEHNTFLYTPWETVPSFGKTIGPMVFYNDSVDDFGLIQITNKDLKPTRSIRNTESDIYKELFINDVEPILTYYAHLYGVYIDNKGFVKENLIVTTMDSTKSDSGGPVFHARNLPRVSLNGIHIVGAGPRKLGHLTIILKVEDIFRTDKIELVLGG</sequence>
<reference evidence="1" key="1">
    <citation type="submission" date="2021-06" db="EMBL/GenBank/DDBJ databases">
        <authorList>
            <person name="Kallberg Y."/>
            <person name="Tangrot J."/>
            <person name="Rosling A."/>
        </authorList>
    </citation>
    <scope>NUCLEOTIDE SEQUENCE</scope>
    <source>
        <strain evidence="1">FL966</strain>
    </source>
</reference>
<evidence type="ECO:0000313" key="1">
    <source>
        <dbReference type="EMBL" id="CAG8484925.1"/>
    </source>
</evidence>
<organism evidence="1 2">
    <name type="scientific">Cetraspora pellucida</name>
    <dbReference type="NCBI Taxonomy" id="1433469"/>
    <lineage>
        <taxon>Eukaryota</taxon>
        <taxon>Fungi</taxon>
        <taxon>Fungi incertae sedis</taxon>
        <taxon>Mucoromycota</taxon>
        <taxon>Glomeromycotina</taxon>
        <taxon>Glomeromycetes</taxon>
        <taxon>Diversisporales</taxon>
        <taxon>Gigasporaceae</taxon>
        <taxon>Cetraspora</taxon>
    </lineage>
</organism>
<comment type="caution">
    <text evidence="1">The sequence shown here is derived from an EMBL/GenBank/DDBJ whole genome shotgun (WGS) entry which is preliminary data.</text>
</comment>
<dbReference type="EMBL" id="CAJVQA010000663">
    <property type="protein sequence ID" value="CAG8484925.1"/>
    <property type="molecule type" value="Genomic_DNA"/>
</dbReference>
<dbReference type="OrthoDB" id="2457634at2759"/>
<gene>
    <name evidence="1" type="ORF">CPELLU_LOCUS1698</name>
</gene>
<dbReference type="Gene3D" id="2.40.10.10">
    <property type="entry name" value="Trypsin-like serine proteases"/>
    <property type="match status" value="1"/>
</dbReference>
<accession>A0A9N8WIU9</accession>
<dbReference type="SUPFAM" id="SSF50494">
    <property type="entry name" value="Trypsin-like serine proteases"/>
    <property type="match status" value="1"/>
</dbReference>
<proteinExistence type="predicted"/>
<dbReference type="Proteomes" id="UP000789759">
    <property type="component" value="Unassembled WGS sequence"/>
</dbReference>
<keyword evidence="2" id="KW-1185">Reference proteome</keyword>
<dbReference type="InterPro" id="IPR009003">
    <property type="entry name" value="Peptidase_S1_PA"/>
</dbReference>
<evidence type="ECO:0000313" key="2">
    <source>
        <dbReference type="Proteomes" id="UP000789759"/>
    </source>
</evidence>
<dbReference type="InterPro" id="IPR043504">
    <property type="entry name" value="Peptidase_S1_PA_chymotrypsin"/>
</dbReference>